<dbReference type="AlphaFoldDB" id="A0A1T3NJ56"/>
<proteinExistence type="predicted"/>
<evidence type="ECO:0000313" key="1">
    <source>
        <dbReference type="EMBL" id="OPC76867.1"/>
    </source>
</evidence>
<evidence type="ECO:0000313" key="2">
    <source>
        <dbReference type="Proteomes" id="UP000190037"/>
    </source>
</evidence>
<accession>A0A1T3NJ56</accession>
<protein>
    <submittedName>
        <fullName evidence="1">Uncharacterized protein</fullName>
    </submittedName>
</protein>
<organism evidence="1 2">
    <name type="scientific">Embleya scabrispora</name>
    <dbReference type="NCBI Taxonomy" id="159449"/>
    <lineage>
        <taxon>Bacteria</taxon>
        <taxon>Bacillati</taxon>
        <taxon>Actinomycetota</taxon>
        <taxon>Actinomycetes</taxon>
        <taxon>Kitasatosporales</taxon>
        <taxon>Streptomycetaceae</taxon>
        <taxon>Embleya</taxon>
    </lineage>
</organism>
<dbReference type="STRING" id="159449.B4N89_46200"/>
<name>A0A1T3NJ56_9ACTN</name>
<reference evidence="1 2" key="1">
    <citation type="submission" date="2017-03" db="EMBL/GenBank/DDBJ databases">
        <title>Draft genome sequence of Streptomyces scabrisporus NF3, endophyte isolated from Amphipterygium adstringens.</title>
        <authorList>
            <person name="Vazquez M."/>
            <person name="Ceapa C.D."/>
            <person name="Rodriguez Luna D."/>
            <person name="Sanchez Esquivel S."/>
        </authorList>
    </citation>
    <scope>NUCLEOTIDE SEQUENCE [LARGE SCALE GENOMIC DNA]</scope>
    <source>
        <strain evidence="1 2">NF3</strain>
    </source>
</reference>
<dbReference type="EMBL" id="MWQN01000005">
    <property type="protein sequence ID" value="OPC76867.1"/>
    <property type="molecule type" value="Genomic_DNA"/>
</dbReference>
<sequence>MRTARSGPDFSRRLAAHLGDEWQTHPVGCADRAILQGPGDLELDVWISRADKRAVVETRSNASLVWADHTDYRER</sequence>
<keyword evidence="2" id="KW-1185">Reference proteome</keyword>
<comment type="caution">
    <text evidence="1">The sequence shown here is derived from an EMBL/GenBank/DDBJ whole genome shotgun (WGS) entry which is preliminary data.</text>
</comment>
<gene>
    <name evidence="1" type="ORF">B4N89_46200</name>
</gene>
<dbReference type="Proteomes" id="UP000190037">
    <property type="component" value="Unassembled WGS sequence"/>
</dbReference>